<feature type="transmembrane region" description="Helical" evidence="6">
    <location>
        <begin position="124"/>
        <end position="143"/>
    </location>
</feature>
<reference evidence="8 9" key="1">
    <citation type="submission" date="2018-10" db="EMBL/GenBank/DDBJ databases">
        <title>Transmission dynamics of multidrug resistant bacteria on intensive care unit surfaces.</title>
        <authorList>
            <person name="D'Souza A.W."/>
            <person name="Potter R.F."/>
            <person name="Wallace M."/>
            <person name="Shupe A."/>
            <person name="Patel S."/>
            <person name="Sun S."/>
            <person name="Gul D."/>
            <person name="Kwon J.H."/>
            <person name="Andleeb S."/>
            <person name="Burnham C.-A.D."/>
            <person name="Dantas G."/>
        </authorList>
    </citation>
    <scope>NUCLEOTIDE SEQUENCE [LARGE SCALE GENOMIC DNA]</scope>
    <source>
        <strain evidence="8 9">AS_373</strain>
    </source>
</reference>
<comment type="caution">
    <text evidence="8">The sequence shown here is derived from an EMBL/GenBank/DDBJ whole genome shotgun (WGS) entry which is preliminary data.</text>
</comment>
<dbReference type="InterPro" id="IPR039428">
    <property type="entry name" value="NUOK/Mnh_C1-like"/>
</dbReference>
<dbReference type="Pfam" id="PF00420">
    <property type="entry name" value="Oxidored_q2"/>
    <property type="match status" value="1"/>
</dbReference>
<evidence type="ECO:0000256" key="2">
    <source>
        <dbReference type="ARBA" id="ARBA00022475"/>
    </source>
</evidence>
<dbReference type="RefSeq" id="WP_125293869.1">
    <property type="nucleotide sequence ID" value="NZ_CP100494.1"/>
</dbReference>
<dbReference type="Proteomes" id="UP001187066">
    <property type="component" value="Unassembled WGS sequence"/>
</dbReference>
<keyword evidence="10" id="KW-1185">Reference proteome</keyword>
<name>A0A3R9F071_9ENTR</name>
<dbReference type="PANTHER" id="PTHR38601:SF1">
    <property type="entry name" value="HYDROGENASE-4 COMPONENT E"/>
    <property type="match status" value="1"/>
</dbReference>
<dbReference type="Gene3D" id="1.10.287.3510">
    <property type="match status" value="1"/>
</dbReference>
<keyword evidence="2" id="KW-1003">Cell membrane</keyword>
<feature type="transmembrane region" description="Helical" evidence="6">
    <location>
        <begin position="176"/>
        <end position="196"/>
    </location>
</feature>
<reference evidence="7 10" key="2">
    <citation type="submission" date="2023-10" db="EMBL/GenBank/DDBJ databases">
        <authorList>
            <person name="Dale J."/>
        </authorList>
    </citation>
    <scope>NUCLEOTIDE SEQUENCE [LARGE SCALE GENOMIC DNA]</scope>
    <source>
        <strain evidence="7 10">2023EL-00970</strain>
    </source>
</reference>
<dbReference type="OrthoDB" id="8587617at2"/>
<accession>A0A3R9F071</accession>
<keyword evidence="5 6" id="KW-0472">Membrane</keyword>
<feature type="transmembrane region" description="Helical" evidence="6">
    <location>
        <begin position="92"/>
        <end position="112"/>
    </location>
</feature>
<evidence type="ECO:0000256" key="6">
    <source>
        <dbReference type="SAM" id="Phobius"/>
    </source>
</evidence>
<evidence type="ECO:0000256" key="5">
    <source>
        <dbReference type="ARBA" id="ARBA00023136"/>
    </source>
</evidence>
<evidence type="ECO:0000256" key="3">
    <source>
        <dbReference type="ARBA" id="ARBA00022692"/>
    </source>
</evidence>
<evidence type="ECO:0000313" key="7">
    <source>
        <dbReference type="EMBL" id="MDV7022987.1"/>
    </source>
</evidence>
<evidence type="ECO:0000313" key="10">
    <source>
        <dbReference type="Proteomes" id="UP001187066"/>
    </source>
</evidence>
<organism evidence="8 9">
    <name type="scientific">Atlantibacter subterraneus</name>
    <dbReference type="NCBI Taxonomy" id="255519"/>
    <lineage>
        <taxon>Bacteria</taxon>
        <taxon>Pseudomonadati</taxon>
        <taxon>Pseudomonadota</taxon>
        <taxon>Gammaproteobacteria</taxon>
        <taxon>Enterobacterales</taxon>
        <taxon>Enterobacteriaceae</taxon>
        <taxon>Atlantibacter</taxon>
    </lineage>
</organism>
<feature type="transmembrane region" description="Helical" evidence="6">
    <location>
        <begin position="58"/>
        <end position="80"/>
    </location>
</feature>
<dbReference type="GO" id="GO:0005886">
    <property type="term" value="C:plasma membrane"/>
    <property type="evidence" value="ECO:0007669"/>
    <property type="project" value="UniProtKB-SubCell"/>
</dbReference>
<protein>
    <submittedName>
        <fullName evidence="8">Hydrogenase 4 membrane subunit</fullName>
    </submittedName>
</protein>
<gene>
    <name evidence="7" type="primary">hyfE</name>
    <name evidence="8" type="ORF">EGT71_12105</name>
    <name evidence="7" type="ORF">R4P48_09900</name>
</gene>
<proteinExistence type="predicted"/>
<evidence type="ECO:0000313" key="9">
    <source>
        <dbReference type="Proteomes" id="UP000275331"/>
    </source>
</evidence>
<dbReference type="EMBL" id="RHXB01000007">
    <property type="protein sequence ID" value="RSE25667.1"/>
    <property type="molecule type" value="Genomic_DNA"/>
</dbReference>
<keyword evidence="4 6" id="KW-1133">Transmembrane helix</keyword>
<dbReference type="EMBL" id="JAWLOF010000005">
    <property type="protein sequence ID" value="MDV7022987.1"/>
    <property type="molecule type" value="Genomic_DNA"/>
</dbReference>
<dbReference type="GeneID" id="84664168"/>
<feature type="transmembrane region" description="Helical" evidence="6">
    <location>
        <begin position="6"/>
        <end position="24"/>
    </location>
</feature>
<dbReference type="PANTHER" id="PTHR38601">
    <property type="entry name" value="HYDROGENASE-4 COMPONENT E"/>
    <property type="match status" value="1"/>
</dbReference>
<keyword evidence="3 6" id="KW-0812">Transmembrane</keyword>
<dbReference type="AlphaFoldDB" id="A0A3R9F071"/>
<evidence type="ECO:0000256" key="1">
    <source>
        <dbReference type="ARBA" id="ARBA00004651"/>
    </source>
</evidence>
<dbReference type="Proteomes" id="UP000275331">
    <property type="component" value="Unassembled WGS sequence"/>
</dbReference>
<comment type="subcellular location">
    <subcellularLocation>
        <location evidence="1">Cell membrane</location>
        <topology evidence="1">Multi-pass membrane protein</topology>
    </subcellularLocation>
</comment>
<sequence length="216" mass="23227">MTGTLIVNNLAGVMMITSLLVIGVKRPAAACWFYALQSLMLVGIFITLAETLNAHELLSWSISAFITKVVMVPLIMGYAFRKLSDPSANAGIISPALLMVAAAVIVLLAWFVVEPVKVPLVTELKPALAVSLGHFLLGLMCIVTQRNILKQVFGYCLMENGSHLTLALLANRAPELVEIGIATDAIFAVIVMAVLARKIYHTLNTLNVDQLTALKG</sequence>
<dbReference type="InterPro" id="IPR038730">
    <property type="entry name" value="HyfE-like"/>
</dbReference>
<feature type="transmembrane region" description="Helical" evidence="6">
    <location>
        <begin position="31"/>
        <end position="52"/>
    </location>
</feature>
<evidence type="ECO:0000256" key="4">
    <source>
        <dbReference type="ARBA" id="ARBA00022989"/>
    </source>
</evidence>
<evidence type="ECO:0000313" key="8">
    <source>
        <dbReference type="EMBL" id="RSE25667.1"/>
    </source>
</evidence>
<dbReference type="NCBIfam" id="NF008556">
    <property type="entry name" value="PRK11492.1"/>
    <property type="match status" value="1"/>
</dbReference>